<evidence type="ECO:0000256" key="13">
    <source>
        <dbReference type="ARBA" id="ARBA00048679"/>
    </source>
</evidence>
<dbReference type="GO" id="GO:0031032">
    <property type="term" value="P:actomyosin structure organization"/>
    <property type="evidence" value="ECO:0007669"/>
    <property type="project" value="TreeGrafter"/>
</dbReference>
<keyword evidence="10 14" id="KW-0067">ATP-binding</keyword>
<dbReference type="Pfam" id="PF00069">
    <property type="entry name" value="Pkinase"/>
    <property type="match status" value="1"/>
</dbReference>
<feature type="coiled-coil region" evidence="15">
    <location>
        <begin position="537"/>
        <end position="658"/>
    </location>
</feature>
<keyword evidence="9" id="KW-0862">Zinc</keyword>
<dbReference type="InterPro" id="IPR017441">
    <property type="entry name" value="Protein_kinase_ATP_BS"/>
</dbReference>
<evidence type="ECO:0000256" key="3">
    <source>
        <dbReference type="ARBA" id="ARBA00022553"/>
    </source>
</evidence>
<dbReference type="GO" id="GO:0005737">
    <property type="term" value="C:cytoplasm"/>
    <property type="evidence" value="ECO:0007669"/>
    <property type="project" value="TreeGrafter"/>
</dbReference>
<evidence type="ECO:0000259" key="18">
    <source>
        <dbReference type="PROSITE" id="PS50081"/>
    </source>
</evidence>
<evidence type="ECO:0000256" key="6">
    <source>
        <dbReference type="ARBA" id="ARBA00022741"/>
    </source>
</evidence>
<dbReference type="GO" id="GO:0005524">
    <property type="term" value="F:ATP binding"/>
    <property type="evidence" value="ECO:0007669"/>
    <property type="project" value="UniProtKB-UniRule"/>
</dbReference>
<dbReference type="SMART" id="SM00133">
    <property type="entry name" value="S_TK_X"/>
    <property type="match status" value="1"/>
</dbReference>
<evidence type="ECO:0000313" key="20">
    <source>
        <dbReference type="EMBL" id="TKR93315.1"/>
    </source>
</evidence>
<dbReference type="GO" id="GO:0004674">
    <property type="term" value="F:protein serine/threonine kinase activity"/>
    <property type="evidence" value="ECO:0007669"/>
    <property type="project" value="UniProtKB-KW"/>
</dbReference>
<feature type="compositionally biased region" description="Polar residues" evidence="16">
    <location>
        <begin position="908"/>
        <end position="924"/>
    </location>
</feature>
<feature type="compositionally biased region" description="Polar residues" evidence="16">
    <location>
        <begin position="930"/>
        <end position="945"/>
    </location>
</feature>
<dbReference type="FunFam" id="1.10.510.10:FF:000751">
    <property type="entry name" value="Non-specific serine/threonine protein kinase"/>
    <property type="match status" value="1"/>
</dbReference>
<keyword evidence="4" id="KW-0808">Transferase</keyword>
<dbReference type="InterPro" id="IPR008271">
    <property type="entry name" value="Ser/Thr_kinase_AS"/>
</dbReference>
<comment type="caution">
    <text evidence="20">The sequence shown here is derived from an EMBL/GenBank/DDBJ whole genome shotgun (WGS) entry which is preliminary data.</text>
</comment>
<dbReference type="PANTHER" id="PTHR22988">
    <property type="entry name" value="MYOTONIC DYSTROPHY S/T KINASE-RELATED"/>
    <property type="match status" value="1"/>
</dbReference>
<gene>
    <name evidence="20" type="ORF">L596_007795</name>
</gene>
<feature type="coiled-coil region" evidence="15">
    <location>
        <begin position="453"/>
        <end position="483"/>
    </location>
</feature>
<dbReference type="SMART" id="SM00220">
    <property type="entry name" value="S_TKc"/>
    <property type="match status" value="1"/>
</dbReference>
<dbReference type="GO" id="GO:0008270">
    <property type="term" value="F:zinc ion binding"/>
    <property type="evidence" value="ECO:0007669"/>
    <property type="project" value="UniProtKB-KW"/>
</dbReference>
<dbReference type="Gene3D" id="1.10.510.10">
    <property type="entry name" value="Transferase(Phosphotransferase) domain 1"/>
    <property type="match status" value="1"/>
</dbReference>
<dbReference type="InterPro" id="IPR000961">
    <property type="entry name" value="AGC-kinase_C"/>
</dbReference>
<evidence type="ECO:0000256" key="8">
    <source>
        <dbReference type="ARBA" id="ARBA00022777"/>
    </source>
</evidence>
<accession>A0A4V6A654</accession>
<dbReference type="InterPro" id="IPR002219">
    <property type="entry name" value="PKC_DAG/PE"/>
</dbReference>
<evidence type="ECO:0000256" key="16">
    <source>
        <dbReference type="SAM" id="MobiDB-lite"/>
    </source>
</evidence>
<dbReference type="PROSITE" id="PS00108">
    <property type="entry name" value="PROTEIN_KINASE_ST"/>
    <property type="match status" value="1"/>
</dbReference>
<sequence length="1162" mass="132389">MEAAEKLAGVLLDTRSHLSVDALLDATTALVQDCDHPQIRKSRPIEHFLERYKRPIEDLQKRRIKICDFDSIKVIGRGAFGEVQLVRHRTSKKVFAMKSLDKSEMIRRADSAFFWDERDIMAHTDSEWIVRLYYAFQDARYLYMVMEYMPGGDLITLMSNYECNEQWAAFYIAELVLAVDVIHSVGYLHRDLKPENVLLDRRGHVKLADFGTCVKMDKDGVARCSSAVGTPDYISPEALQFQGVAGEFGPELDWWSVGVLLYELLIGETPFYADSLAGTYARIQNHDSQLEFPDDVPITPNAKDLIKRLLSDPKVRLGKKGVDEIKAHPFFTSCDWTFSTIRQATPPVVPELTSDDDTRWFEEVGPKQPNPGDGFQLPKAFTGNQLPFIGFTYSNELGPAHHIQLKHAATKATQNGSGPELIALRQDKQLAQLELSKVRADKDRFETDLGTTRVELKIQTEKLKEMENALEQERRYVESERQARNAAEVNAGTKDKEKTMMEVEMRQTIGRHERELKTKEMRIDSLVHSEISLRSETEKLQKSLAQKEAAMKSLEEALQKSLAQKEEVALKSLERQLQETELSQARVEKEHVETELRDLKLRNRSLEGRCHDQEETLGAERDVIELFKNELSTTRLELQMQAEKLKELEHALDQERRYVESERLARHIAEENASTNDMEKTMFEIELRQTIGRHERELKAKDMRIETLLQCEGNLRSELDALQQSLAQKEASLKSLERQLHETVNLATAPNKRKSFGAPNEMQSPFGPTLLKCQESFRSVSNASICSGDLSQLSKEQLIKCFDREKNMKELTIQKLREVSAQCNKYKNELSKKGRLDSNKKRGQEIATLQQQLNHEINKAREAEQLYEREKDELNKLLTDEQQCTDRLRDELAQARRNEEDLLAKLGETSSTTSRDIESQSARQNGDVDTYSNCSSSISTPNGSRSSAVVPLVEKIRNAGSEEVLLQSKCQLRASANLPKKVRKNGWIPVVTMISVSQLRVIGEDQTEIVIDVADIKHARNVKQPDIRSASEKELKRIFHILYTEPTTSGNLSICASMSSIATVAQSAAATHSFVEVSFHLPANCDFCNTRLNEFFRTVPALECTCCKKRYHKNHLEDPKFPACNMSRGGRELMLMCESSEERARWITMLEALIKRSLKASS</sequence>
<reference evidence="20 21" key="1">
    <citation type="journal article" date="2015" name="Genome Biol.">
        <title>Comparative genomics of Steinernema reveals deeply conserved gene regulatory networks.</title>
        <authorList>
            <person name="Dillman A.R."/>
            <person name="Macchietto M."/>
            <person name="Porter C.F."/>
            <person name="Rogers A."/>
            <person name="Williams B."/>
            <person name="Antoshechkin I."/>
            <person name="Lee M.M."/>
            <person name="Goodwin Z."/>
            <person name="Lu X."/>
            <person name="Lewis E.E."/>
            <person name="Goodrich-Blair H."/>
            <person name="Stock S.P."/>
            <person name="Adams B.J."/>
            <person name="Sternberg P.W."/>
            <person name="Mortazavi A."/>
        </authorList>
    </citation>
    <scope>NUCLEOTIDE SEQUENCE [LARGE SCALE GENOMIC DNA]</scope>
    <source>
        <strain evidence="20 21">ALL</strain>
    </source>
</reference>
<name>A0A4V6A654_STECR</name>
<evidence type="ECO:0000256" key="15">
    <source>
        <dbReference type="SAM" id="Coils"/>
    </source>
</evidence>
<dbReference type="PROSITE" id="PS50081">
    <property type="entry name" value="ZF_DAG_PE_2"/>
    <property type="match status" value="1"/>
</dbReference>
<dbReference type="AlphaFoldDB" id="A0A4V6A654"/>
<dbReference type="OrthoDB" id="3638488at2759"/>
<evidence type="ECO:0000259" key="19">
    <source>
        <dbReference type="PROSITE" id="PS51285"/>
    </source>
</evidence>
<keyword evidence="8" id="KW-0418">Kinase</keyword>
<dbReference type="PROSITE" id="PS50011">
    <property type="entry name" value="PROTEIN_KINASE_DOM"/>
    <property type="match status" value="1"/>
</dbReference>
<dbReference type="SUPFAM" id="SSF56112">
    <property type="entry name" value="Protein kinase-like (PK-like)"/>
    <property type="match status" value="1"/>
</dbReference>
<feature type="domain" description="Phorbol-ester/DAG-type" evidence="18">
    <location>
        <begin position="1071"/>
        <end position="1124"/>
    </location>
</feature>
<dbReference type="FunFam" id="3.30.200.20:FF:000072">
    <property type="entry name" value="Rho-associated protein kinase 2"/>
    <property type="match status" value="1"/>
</dbReference>
<feature type="region of interest" description="Disordered" evidence="16">
    <location>
        <begin position="903"/>
        <end position="945"/>
    </location>
</feature>
<evidence type="ECO:0000256" key="4">
    <source>
        <dbReference type="ARBA" id="ARBA00022679"/>
    </source>
</evidence>
<evidence type="ECO:0000256" key="12">
    <source>
        <dbReference type="ARBA" id="ARBA00047899"/>
    </source>
</evidence>
<dbReference type="PROSITE" id="PS51285">
    <property type="entry name" value="AGC_KINASE_CTER"/>
    <property type="match status" value="1"/>
</dbReference>
<reference evidence="20 21" key="2">
    <citation type="journal article" date="2019" name="G3 (Bethesda)">
        <title>Hybrid Assembly of the Genome of the Entomopathogenic Nematode Steinernema carpocapsae Identifies the X-Chromosome.</title>
        <authorList>
            <person name="Serra L."/>
            <person name="Macchietto M."/>
            <person name="Macias-Munoz A."/>
            <person name="McGill C.J."/>
            <person name="Rodriguez I.M."/>
            <person name="Rodriguez B."/>
            <person name="Murad R."/>
            <person name="Mortazavi A."/>
        </authorList>
    </citation>
    <scope>NUCLEOTIDE SEQUENCE [LARGE SCALE GENOMIC DNA]</scope>
    <source>
        <strain evidence="20 21">ALL</strain>
    </source>
</reference>
<dbReference type="Gene3D" id="3.30.200.20">
    <property type="entry name" value="Phosphorylase Kinase, domain 1"/>
    <property type="match status" value="1"/>
</dbReference>
<evidence type="ECO:0000256" key="5">
    <source>
        <dbReference type="ARBA" id="ARBA00022723"/>
    </source>
</evidence>
<dbReference type="GO" id="GO:0005856">
    <property type="term" value="C:cytoskeleton"/>
    <property type="evidence" value="ECO:0007669"/>
    <property type="project" value="TreeGrafter"/>
</dbReference>
<evidence type="ECO:0000313" key="21">
    <source>
        <dbReference type="Proteomes" id="UP000298663"/>
    </source>
</evidence>
<feature type="domain" description="Protein kinase" evidence="17">
    <location>
        <begin position="69"/>
        <end position="331"/>
    </location>
</feature>
<evidence type="ECO:0000259" key="17">
    <source>
        <dbReference type="PROSITE" id="PS50011"/>
    </source>
</evidence>
<feature type="domain" description="AGC-kinase C-terminal" evidence="19">
    <location>
        <begin position="332"/>
        <end position="403"/>
    </location>
</feature>
<keyword evidence="6 14" id="KW-0547">Nucleotide-binding</keyword>
<dbReference type="InterPro" id="IPR011009">
    <property type="entry name" value="Kinase-like_dom_sf"/>
</dbReference>
<keyword evidence="5" id="KW-0479">Metal-binding</keyword>
<dbReference type="SUPFAM" id="SSF57889">
    <property type="entry name" value="Cysteine-rich domain"/>
    <property type="match status" value="1"/>
</dbReference>
<keyword evidence="3" id="KW-0597">Phosphoprotein</keyword>
<evidence type="ECO:0000256" key="1">
    <source>
        <dbReference type="ARBA" id="ARBA00012513"/>
    </source>
</evidence>
<evidence type="ECO:0000256" key="7">
    <source>
        <dbReference type="ARBA" id="ARBA00022771"/>
    </source>
</evidence>
<evidence type="ECO:0000256" key="9">
    <source>
        <dbReference type="ARBA" id="ARBA00022833"/>
    </source>
</evidence>
<dbReference type="PROSITE" id="PS00107">
    <property type="entry name" value="PROTEIN_KINASE_ATP"/>
    <property type="match status" value="1"/>
</dbReference>
<comment type="catalytic activity">
    <reaction evidence="12">
        <text>L-threonyl-[protein] + ATP = O-phospho-L-threonyl-[protein] + ADP + H(+)</text>
        <dbReference type="Rhea" id="RHEA:46608"/>
        <dbReference type="Rhea" id="RHEA-COMP:11060"/>
        <dbReference type="Rhea" id="RHEA-COMP:11605"/>
        <dbReference type="ChEBI" id="CHEBI:15378"/>
        <dbReference type="ChEBI" id="CHEBI:30013"/>
        <dbReference type="ChEBI" id="CHEBI:30616"/>
        <dbReference type="ChEBI" id="CHEBI:61977"/>
        <dbReference type="ChEBI" id="CHEBI:456216"/>
        <dbReference type="EC" id="2.7.11.1"/>
    </reaction>
</comment>
<keyword evidence="2" id="KW-0723">Serine/threonine-protein kinase</keyword>
<keyword evidence="7" id="KW-0863">Zinc-finger</keyword>
<dbReference type="SMART" id="SM00109">
    <property type="entry name" value="C1"/>
    <property type="match status" value="1"/>
</dbReference>
<keyword evidence="11 15" id="KW-0175">Coiled coil</keyword>
<dbReference type="Proteomes" id="UP000298663">
    <property type="component" value="Unassembled WGS sequence"/>
</dbReference>
<organism evidence="20 21">
    <name type="scientific">Steinernema carpocapsae</name>
    <name type="common">Entomopathogenic nematode</name>
    <dbReference type="NCBI Taxonomy" id="34508"/>
    <lineage>
        <taxon>Eukaryota</taxon>
        <taxon>Metazoa</taxon>
        <taxon>Ecdysozoa</taxon>
        <taxon>Nematoda</taxon>
        <taxon>Chromadorea</taxon>
        <taxon>Rhabditida</taxon>
        <taxon>Tylenchina</taxon>
        <taxon>Panagrolaimomorpha</taxon>
        <taxon>Strongyloidoidea</taxon>
        <taxon>Steinernematidae</taxon>
        <taxon>Steinernema</taxon>
    </lineage>
</organism>
<dbReference type="InterPro" id="IPR000719">
    <property type="entry name" value="Prot_kinase_dom"/>
</dbReference>
<evidence type="ECO:0000256" key="2">
    <source>
        <dbReference type="ARBA" id="ARBA00022527"/>
    </source>
</evidence>
<feature type="binding site" evidence="14">
    <location>
        <position position="98"/>
    </location>
    <ligand>
        <name>ATP</name>
        <dbReference type="ChEBI" id="CHEBI:30616"/>
    </ligand>
</feature>
<comment type="catalytic activity">
    <reaction evidence="13">
        <text>L-seryl-[protein] + ATP = O-phospho-L-seryl-[protein] + ADP + H(+)</text>
        <dbReference type="Rhea" id="RHEA:17989"/>
        <dbReference type="Rhea" id="RHEA-COMP:9863"/>
        <dbReference type="Rhea" id="RHEA-COMP:11604"/>
        <dbReference type="ChEBI" id="CHEBI:15378"/>
        <dbReference type="ChEBI" id="CHEBI:29999"/>
        <dbReference type="ChEBI" id="CHEBI:30616"/>
        <dbReference type="ChEBI" id="CHEBI:83421"/>
        <dbReference type="ChEBI" id="CHEBI:456216"/>
        <dbReference type="EC" id="2.7.11.1"/>
    </reaction>
</comment>
<dbReference type="STRING" id="34508.A0A4V6A654"/>
<proteinExistence type="predicted"/>
<dbReference type="CDD" id="cd20813">
    <property type="entry name" value="C1_ROCK"/>
    <property type="match status" value="1"/>
</dbReference>
<dbReference type="InterPro" id="IPR046349">
    <property type="entry name" value="C1-like_sf"/>
</dbReference>
<dbReference type="EMBL" id="AZBU02000002">
    <property type="protein sequence ID" value="TKR93315.1"/>
    <property type="molecule type" value="Genomic_DNA"/>
</dbReference>
<dbReference type="PANTHER" id="PTHR22988:SF71">
    <property type="entry name" value="CITRON RHO-INTERACTING KINASE"/>
    <property type="match status" value="1"/>
</dbReference>
<evidence type="ECO:0000256" key="10">
    <source>
        <dbReference type="ARBA" id="ARBA00022840"/>
    </source>
</evidence>
<protein>
    <recommendedName>
        <fullName evidence="1">non-specific serine/threonine protein kinase</fullName>
        <ecNumber evidence="1">2.7.11.1</ecNumber>
    </recommendedName>
</protein>
<dbReference type="Gene3D" id="3.30.60.20">
    <property type="match status" value="1"/>
</dbReference>
<keyword evidence="21" id="KW-1185">Reference proteome</keyword>
<evidence type="ECO:0000256" key="11">
    <source>
        <dbReference type="ARBA" id="ARBA00023054"/>
    </source>
</evidence>
<feature type="coiled-coil region" evidence="15">
    <location>
        <begin position="712"/>
        <end position="746"/>
    </location>
</feature>
<dbReference type="InterPro" id="IPR050839">
    <property type="entry name" value="Rho-assoc_Ser/Thr_Kinase"/>
</dbReference>
<dbReference type="EC" id="2.7.11.1" evidence="1"/>
<evidence type="ECO:0000256" key="14">
    <source>
        <dbReference type="PROSITE-ProRule" id="PRU10141"/>
    </source>
</evidence>